<organism evidence="4 5">
    <name type="scientific">Georgenia satyanarayanai</name>
    <dbReference type="NCBI Taxonomy" id="860221"/>
    <lineage>
        <taxon>Bacteria</taxon>
        <taxon>Bacillati</taxon>
        <taxon>Actinomycetota</taxon>
        <taxon>Actinomycetes</taxon>
        <taxon>Micrococcales</taxon>
        <taxon>Bogoriellaceae</taxon>
        <taxon>Georgenia</taxon>
    </lineage>
</organism>
<keyword evidence="5" id="KW-1185">Reference proteome</keyword>
<evidence type="ECO:0000313" key="5">
    <source>
        <dbReference type="Proteomes" id="UP000250222"/>
    </source>
</evidence>
<dbReference type="OrthoDB" id="5083934at2"/>
<dbReference type="NCBIfam" id="TIGR01167">
    <property type="entry name" value="LPXTG_anchor"/>
    <property type="match status" value="1"/>
</dbReference>
<dbReference type="CDD" id="cd08547">
    <property type="entry name" value="Type_II_cohesin"/>
    <property type="match status" value="1"/>
</dbReference>
<dbReference type="AlphaFoldDB" id="A0A2Y8ZXM8"/>
<keyword evidence="2" id="KW-0472">Membrane</keyword>
<evidence type="ECO:0000256" key="2">
    <source>
        <dbReference type="SAM" id="Phobius"/>
    </source>
</evidence>
<dbReference type="Gene3D" id="2.60.40.680">
    <property type="match status" value="1"/>
</dbReference>
<feature type="chain" id="PRO_5030061770" evidence="3">
    <location>
        <begin position="31"/>
        <end position="246"/>
    </location>
</feature>
<dbReference type="RefSeq" id="WP_146237465.1">
    <property type="nucleotide sequence ID" value="NZ_QKLZ01000001.1"/>
</dbReference>
<evidence type="ECO:0000256" key="1">
    <source>
        <dbReference type="SAM" id="MobiDB-lite"/>
    </source>
</evidence>
<keyword evidence="2" id="KW-0812">Transmembrane</keyword>
<keyword evidence="2" id="KW-1133">Transmembrane helix</keyword>
<dbReference type="EMBL" id="UETB01000001">
    <property type="protein sequence ID" value="SSA37071.1"/>
    <property type="molecule type" value="Genomic_DNA"/>
</dbReference>
<keyword evidence="3" id="KW-0732">Signal</keyword>
<gene>
    <name evidence="4" type="ORF">SAMN05216184_101703</name>
</gene>
<proteinExistence type="predicted"/>
<protein>
    <submittedName>
        <fullName evidence="4">LPXTG-motif cell wall anchor domain-containing protein</fullName>
    </submittedName>
</protein>
<feature type="compositionally biased region" description="Low complexity" evidence="1">
    <location>
        <begin position="196"/>
        <end position="217"/>
    </location>
</feature>
<sequence>MPPRPRPRRAAIAAPLCAGVLVLSAAPALAAPETTGLSLTVPATATVGDTISLGLELGDTVDVYAYALTVEADPDVLAVVPDSVTGPGGGFDSTEPTAAGVTVVHSRLGSSPALAGDLDAGVELTVVGAGTTSVEVAVELVGADGTTTTLPAVASAEMIVAAPTPSPSPTDPDPAPTEPDPAPEEPSPTPTDDDGAPAPTAAPPTSGGGSLPSTGLDARGLGVAAAVLAALGGAAVLLRRRTGGAL</sequence>
<evidence type="ECO:0000256" key="3">
    <source>
        <dbReference type="SAM" id="SignalP"/>
    </source>
</evidence>
<feature type="compositionally biased region" description="Pro residues" evidence="1">
    <location>
        <begin position="164"/>
        <end position="189"/>
    </location>
</feature>
<name>A0A2Y8ZXM8_9MICO</name>
<evidence type="ECO:0000313" key="4">
    <source>
        <dbReference type="EMBL" id="SSA37071.1"/>
    </source>
</evidence>
<feature type="region of interest" description="Disordered" evidence="1">
    <location>
        <begin position="162"/>
        <end position="217"/>
    </location>
</feature>
<dbReference type="Proteomes" id="UP000250222">
    <property type="component" value="Unassembled WGS sequence"/>
</dbReference>
<reference evidence="4 5" key="1">
    <citation type="submission" date="2016-10" db="EMBL/GenBank/DDBJ databases">
        <authorList>
            <person name="Cai Z."/>
        </authorList>
    </citation>
    <scope>NUCLEOTIDE SEQUENCE [LARGE SCALE GENOMIC DNA]</scope>
    <source>
        <strain evidence="4 5">CGMCC 1.10826</strain>
    </source>
</reference>
<accession>A0A2Y8ZXM8</accession>
<feature type="transmembrane region" description="Helical" evidence="2">
    <location>
        <begin position="220"/>
        <end position="238"/>
    </location>
</feature>
<feature type="signal peptide" evidence="3">
    <location>
        <begin position="1"/>
        <end position="30"/>
    </location>
</feature>